<dbReference type="EMBL" id="JAPTSV010000016">
    <property type="protein sequence ID" value="KAJ1519575.1"/>
    <property type="molecule type" value="Genomic_DNA"/>
</dbReference>
<gene>
    <name evidence="2" type="ORF">ONE63_004850</name>
</gene>
<proteinExistence type="predicted"/>
<accession>A0AAV7X3I0</accession>
<dbReference type="AlphaFoldDB" id="A0AAV7X3I0"/>
<comment type="caution">
    <text evidence="2">The sequence shown here is derived from an EMBL/GenBank/DDBJ whole genome shotgun (WGS) entry which is preliminary data.</text>
</comment>
<evidence type="ECO:0008006" key="4">
    <source>
        <dbReference type="Google" id="ProtNLM"/>
    </source>
</evidence>
<evidence type="ECO:0000256" key="1">
    <source>
        <dbReference type="SAM" id="Phobius"/>
    </source>
</evidence>
<feature type="transmembrane region" description="Helical" evidence="1">
    <location>
        <begin position="191"/>
        <end position="212"/>
    </location>
</feature>
<dbReference type="Proteomes" id="UP001075354">
    <property type="component" value="Chromosome 16"/>
</dbReference>
<sequence>MSRYCRRHPPSLGAWRRLLAGTCAGLALYLTHVGVALGRVNTPQRKDSLGGLLPRTVGSWFAVMYHSYHSLFIAHVLAPPAVLAAFAADLRATCVRAVDEVHDGGVDGGVDGVLGDAAAARRLRSLRVRQRLLHDMGLVLAAAHGPANLAALLHLVQAAATYLSVGISMMGEALEDGDDDRATLSRRAWLTLARGCLPAAVLVLVGVVYDAVLRELVALSRLVQGSLLYWHCVYAKARREARSLIRDIEREELRCDICGLMYLDQELIQQSLYAIAMYLAVCVNFKLRLD</sequence>
<keyword evidence="3" id="KW-1185">Reference proteome</keyword>
<keyword evidence="1" id="KW-1133">Transmembrane helix</keyword>
<organism evidence="2 3">
    <name type="scientific">Megalurothrips usitatus</name>
    <name type="common">bean blossom thrips</name>
    <dbReference type="NCBI Taxonomy" id="439358"/>
    <lineage>
        <taxon>Eukaryota</taxon>
        <taxon>Metazoa</taxon>
        <taxon>Ecdysozoa</taxon>
        <taxon>Arthropoda</taxon>
        <taxon>Hexapoda</taxon>
        <taxon>Insecta</taxon>
        <taxon>Pterygota</taxon>
        <taxon>Neoptera</taxon>
        <taxon>Paraneoptera</taxon>
        <taxon>Thysanoptera</taxon>
        <taxon>Terebrantia</taxon>
        <taxon>Thripoidea</taxon>
        <taxon>Thripidae</taxon>
        <taxon>Megalurothrips</taxon>
    </lineage>
</organism>
<feature type="transmembrane region" description="Helical" evidence="1">
    <location>
        <begin position="62"/>
        <end position="86"/>
    </location>
</feature>
<protein>
    <recommendedName>
        <fullName evidence="4">Gustatory receptor</fullName>
    </recommendedName>
</protein>
<evidence type="ECO:0000313" key="3">
    <source>
        <dbReference type="Proteomes" id="UP001075354"/>
    </source>
</evidence>
<keyword evidence="1" id="KW-0472">Membrane</keyword>
<name>A0AAV7X3I0_9NEOP</name>
<keyword evidence="1" id="KW-0812">Transmembrane</keyword>
<reference evidence="2" key="1">
    <citation type="submission" date="2022-12" db="EMBL/GenBank/DDBJ databases">
        <title>Chromosome-level genome assembly of the bean flower thrips Megalurothrips usitatus.</title>
        <authorList>
            <person name="Ma L."/>
            <person name="Liu Q."/>
            <person name="Li H."/>
            <person name="Cai W."/>
        </authorList>
    </citation>
    <scope>NUCLEOTIDE SEQUENCE</scope>
    <source>
        <strain evidence="2">Cailab_2022a</strain>
    </source>
</reference>
<evidence type="ECO:0000313" key="2">
    <source>
        <dbReference type="EMBL" id="KAJ1519575.1"/>
    </source>
</evidence>